<keyword evidence="3" id="KW-1185">Reference proteome</keyword>
<dbReference type="OrthoDB" id="6621861at2759"/>
<keyword evidence="1" id="KW-0175">Coiled coil</keyword>
<evidence type="ECO:0000256" key="1">
    <source>
        <dbReference type="SAM" id="Coils"/>
    </source>
</evidence>
<proteinExistence type="predicted"/>
<name>A0A482V6Q8_ASBVE</name>
<evidence type="ECO:0000313" key="3">
    <source>
        <dbReference type="Proteomes" id="UP000292052"/>
    </source>
</evidence>
<dbReference type="EMBL" id="QDEB01133708">
    <property type="protein sequence ID" value="RZB38787.1"/>
    <property type="molecule type" value="Genomic_DNA"/>
</dbReference>
<sequence length="101" mass="11298">ITSILGVNSSISATANQVKAKINAHHLMNNLHNQIKAKEEEMKNAEMINRNFERMIQLVNILGQVDSFLTERTKAVIKKLALLVDDERSNGRHGGSDEDDD</sequence>
<dbReference type="AlphaFoldDB" id="A0A482V6Q8"/>
<dbReference type="Proteomes" id="UP000292052">
    <property type="component" value="Unassembled WGS sequence"/>
</dbReference>
<comment type="caution">
    <text evidence="2">The sequence shown here is derived from an EMBL/GenBank/DDBJ whole genome shotgun (WGS) entry which is preliminary data.</text>
</comment>
<organism evidence="2 3">
    <name type="scientific">Asbolus verrucosus</name>
    <name type="common">Desert ironclad beetle</name>
    <dbReference type="NCBI Taxonomy" id="1661398"/>
    <lineage>
        <taxon>Eukaryota</taxon>
        <taxon>Metazoa</taxon>
        <taxon>Ecdysozoa</taxon>
        <taxon>Arthropoda</taxon>
        <taxon>Hexapoda</taxon>
        <taxon>Insecta</taxon>
        <taxon>Pterygota</taxon>
        <taxon>Neoptera</taxon>
        <taxon>Endopterygota</taxon>
        <taxon>Coleoptera</taxon>
        <taxon>Polyphaga</taxon>
        <taxon>Cucujiformia</taxon>
        <taxon>Tenebrionidae</taxon>
        <taxon>Pimeliinae</taxon>
        <taxon>Asbolus</taxon>
    </lineage>
</organism>
<accession>A0A482V6Q8</accession>
<dbReference type="STRING" id="1661398.A0A482V6Q8"/>
<protein>
    <submittedName>
        <fullName evidence="2">Uncharacterized protein</fullName>
    </submittedName>
</protein>
<feature type="coiled-coil region" evidence="1">
    <location>
        <begin position="28"/>
        <end position="55"/>
    </location>
</feature>
<gene>
    <name evidence="2" type="ORF">BDFB_009981</name>
</gene>
<evidence type="ECO:0000313" key="2">
    <source>
        <dbReference type="EMBL" id="RZB38787.1"/>
    </source>
</evidence>
<feature type="non-terminal residue" evidence="2">
    <location>
        <position position="1"/>
    </location>
</feature>
<reference evidence="2 3" key="1">
    <citation type="submission" date="2017-03" db="EMBL/GenBank/DDBJ databases">
        <title>Genome of the blue death feigning beetle - Asbolus verrucosus.</title>
        <authorList>
            <person name="Rider S.D."/>
        </authorList>
    </citation>
    <scope>NUCLEOTIDE SEQUENCE [LARGE SCALE GENOMIC DNA]</scope>
    <source>
        <strain evidence="2">Butters</strain>
        <tissue evidence="2">Head and leg muscle</tissue>
    </source>
</reference>